<comment type="caution">
    <text evidence="1">The sequence shown here is derived from an EMBL/GenBank/DDBJ whole genome shotgun (WGS) entry which is preliminary data.</text>
</comment>
<protein>
    <submittedName>
        <fullName evidence="1">Type 1 glutamine amidotransferase</fullName>
    </submittedName>
</protein>
<gene>
    <name evidence="1" type="ORF">LKD31_00330</name>
</gene>
<dbReference type="SUPFAM" id="SSF52317">
    <property type="entry name" value="Class I glutamine amidotransferase-like"/>
    <property type="match status" value="1"/>
</dbReference>
<dbReference type="RefSeq" id="WP_308448126.1">
    <property type="nucleotide sequence ID" value="NZ_JAJEQC010000001.1"/>
</dbReference>
<dbReference type="GO" id="GO:0005829">
    <property type="term" value="C:cytosol"/>
    <property type="evidence" value="ECO:0007669"/>
    <property type="project" value="TreeGrafter"/>
</dbReference>
<keyword evidence="2" id="KW-1185">Reference proteome</keyword>
<dbReference type="GO" id="GO:0016811">
    <property type="term" value="F:hydrolase activity, acting on carbon-nitrogen (but not peptide) bonds, in linear amides"/>
    <property type="evidence" value="ECO:0007669"/>
    <property type="project" value="InterPro"/>
</dbReference>
<keyword evidence="1" id="KW-0315">Glutamine amidotransferase</keyword>
<dbReference type="PROSITE" id="PS51273">
    <property type="entry name" value="GATASE_TYPE_1"/>
    <property type="match status" value="1"/>
</dbReference>
<dbReference type="AlphaFoldDB" id="A0AAE3DEL4"/>
<dbReference type="InterPro" id="IPR029062">
    <property type="entry name" value="Class_I_gatase-like"/>
</dbReference>
<name>A0AAE3DEL4_9FIRM</name>
<dbReference type="PANTHER" id="PTHR43235:SF1">
    <property type="entry name" value="GLUTAMINE AMIDOTRANSFERASE PB2B2.05-RELATED"/>
    <property type="match status" value="1"/>
</dbReference>
<reference evidence="1" key="1">
    <citation type="submission" date="2021-10" db="EMBL/GenBank/DDBJ databases">
        <title>Anaerobic single-cell dispensing facilitates the cultivation of human gut bacteria.</title>
        <authorList>
            <person name="Afrizal A."/>
        </authorList>
    </citation>
    <scope>NUCLEOTIDE SEQUENCE</scope>
    <source>
        <strain evidence="1">CLA-AA-H250</strain>
    </source>
</reference>
<dbReference type="PROSITE" id="PS51257">
    <property type="entry name" value="PROKAR_LIPOPROTEIN"/>
    <property type="match status" value="1"/>
</dbReference>
<accession>A0AAE3DEL4</accession>
<dbReference type="InterPro" id="IPR011697">
    <property type="entry name" value="Peptidase_C26"/>
</dbReference>
<dbReference type="EMBL" id="JAJEQC010000001">
    <property type="protein sequence ID" value="MCC2135466.1"/>
    <property type="molecule type" value="Genomic_DNA"/>
</dbReference>
<proteinExistence type="predicted"/>
<dbReference type="PANTHER" id="PTHR43235">
    <property type="entry name" value="GLUTAMINE AMIDOTRANSFERASE PB2B2.05-RELATED"/>
    <property type="match status" value="1"/>
</dbReference>
<dbReference type="Proteomes" id="UP001199424">
    <property type="component" value="Unassembled WGS sequence"/>
</dbReference>
<organism evidence="1 2">
    <name type="scientific">Hominenteromicrobium mulieris</name>
    <dbReference type="NCBI Taxonomy" id="2885357"/>
    <lineage>
        <taxon>Bacteria</taxon>
        <taxon>Bacillati</taxon>
        <taxon>Bacillota</taxon>
        <taxon>Clostridia</taxon>
        <taxon>Eubacteriales</taxon>
        <taxon>Oscillospiraceae</taxon>
        <taxon>Hominenteromicrobium</taxon>
    </lineage>
</organism>
<sequence>MKRIFMRGNPGDFANYVAALTACGAEPVISMTLSDADTCDGLLIPGGADVNPVLYGQENTASEGIDDSRDADEIALAKCFFAAGKPVFGICRGHQVLNVAFGGDLIQNVPDPQHHMAAKETGDAIHTVRAQHDLMREFYGEEFPVNSAHHQAAGKLGAGLIPLCVSDDGINEGFIHENGKVIGVQFHPERIGFAHRRPDAVNGEKLFRYFLSLI</sequence>
<evidence type="ECO:0000313" key="2">
    <source>
        <dbReference type="Proteomes" id="UP001199424"/>
    </source>
</evidence>
<dbReference type="Gene3D" id="3.40.50.880">
    <property type="match status" value="1"/>
</dbReference>
<dbReference type="CDD" id="cd01745">
    <property type="entry name" value="GATase1_2"/>
    <property type="match status" value="1"/>
</dbReference>
<evidence type="ECO:0000313" key="1">
    <source>
        <dbReference type="EMBL" id="MCC2135466.1"/>
    </source>
</evidence>
<dbReference type="Pfam" id="PF07722">
    <property type="entry name" value="Peptidase_C26"/>
    <property type="match status" value="1"/>
</dbReference>
<dbReference type="InterPro" id="IPR044668">
    <property type="entry name" value="PuuD-like"/>
</dbReference>